<evidence type="ECO:0000313" key="2">
    <source>
        <dbReference type="Proteomes" id="UP000516093"/>
    </source>
</evidence>
<gene>
    <name evidence="1" type="ORF">H9L05_16725</name>
</gene>
<dbReference type="RefSeq" id="WP_187731890.1">
    <property type="nucleotide sequence ID" value="NZ_BMFN01000003.1"/>
</dbReference>
<keyword evidence="2" id="KW-1185">Reference proteome</keyword>
<evidence type="ECO:0008006" key="3">
    <source>
        <dbReference type="Google" id="ProtNLM"/>
    </source>
</evidence>
<proteinExistence type="predicted"/>
<reference evidence="1 2" key="1">
    <citation type="submission" date="2020-08" db="EMBL/GenBank/DDBJ databases">
        <title>Genome sequence of Hymenobacter qilianensis JCM 19763T.</title>
        <authorList>
            <person name="Hyun D.-W."/>
            <person name="Bae J.-W."/>
        </authorList>
    </citation>
    <scope>NUCLEOTIDE SEQUENCE [LARGE SCALE GENOMIC DNA]</scope>
    <source>
        <strain evidence="1 2">JCM 19763</strain>
    </source>
</reference>
<protein>
    <recommendedName>
        <fullName evidence="3">Group III truncated hemoglobin</fullName>
    </recommendedName>
</protein>
<evidence type="ECO:0000313" key="1">
    <source>
        <dbReference type="EMBL" id="QNP51612.1"/>
    </source>
</evidence>
<dbReference type="EMBL" id="CP060784">
    <property type="protein sequence ID" value="QNP51612.1"/>
    <property type="molecule type" value="Genomic_DNA"/>
</dbReference>
<dbReference type="SUPFAM" id="SSF46458">
    <property type="entry name" value="Globin-like"/>
    <property type="match status" value="1"/>
</dbReference>
<dbReference type="InterPro" id="IPR012292">
    <property type="entry name" value="Globin/Proto"/>
</dbReference>
<dbReference type="KEGG" id="hqi:H9L05_16725"/>
<dbReference type="Gene3D" id="1.10.490.10">
    <property type="entry name" value="Globins"/>
    <property type="match status" value="1"/>
</dbReference>
<dbReference type="InterPro" id="IPR009050">
    <property type="entry name" value="Globin-like_sf"/>
</dbReference>
<accession>A0A7H0GTJ6</accession>
<dbReference type="Proteomes" id="UP000516093">
    <property type="component" value="Chromosome"/>
</dbReference>
<dbReference type="AlphaFoldDB" id="A0A7H0GTJ6"/>
<dbReference type="GO" id="GO:0019825">
    <property type="term" value="F:oxygen binding"/>
    <property type="evidence" value="ECO:0007669"/>
    <property type="project" value="InterPro"/>
</dbReference>
<name>A0A7H0GTJ6_9BACT</name>
<sequence length="144" mass="16349">MHSLPDLDTPARRQQLVSQFMDRLANDEVLSSVFGNPMNAYSRSAAQQEHLAWWEAALAGECYQGRPLRATHVHPYIGPLYERWCRLLKYTFDHNFEGPEATAAQGHVLNLATMLAHWQLAQQHSYRDGYITHDNTTTKALAAA</sequence>
<dbReference type="GO" id="GO:0020037">
    <property type="term" value="F:heme binding"/>
    <property type="evidence" value="ECO:0007669"/>
    <property type="project" value="InterPro"/>
</dbReference>
<organism evidence="1 2">
    <name type="scientific">Hymenobacter qilianensis</name>
    <dbReference type="NCBI Taxonomy" id="1385715"/>
    <lineage>
        <taxon>Bacteria</taxon>
        <taxon>Pseudomonadati</taxon>
        <taxon>Bacteroidota</taxon>
        <taxon>Cytophagia</taxon>
        <taxon>Cytophagales</taxon>
        <taxon>Hymenobacteraceae</taxon>
        <taxon>Hymenobacter</taxon>
    </lineage>
</organism>